<proteinExistence type="predicted"/>
<dbReference type="EMBL" id="KL596846">
    <property type="protein sequence ID" value="KER23531.1"/>
    <property type="molecule type" value="Genomic_DNA"/>
</dbReference>
<evidence type="ECO:0000313" key="1">
    <source>
        <dbReference type="EMBL" id="KER23531.1"/>
    </source>
</evidence>
<dbReference type="OrthoDB" id="9995210at2759"/>
<evidence type="ECO:0000313" key="2">
    <source>
        <dbReference type="Proteomes" id="UP000054324"/>
    </source>
</evidence>
<dbReference type="KEGG" id="ovi:T265_08610"/>
<dbReference type="Proteomes" id="UP000054324">
    <property type="component" value="Unassembled WGS sequence"/>
</dbReference>
<name>A0A074Z8I8_OPIVI</name>
<dbReference type="RefSeq" id="XP_009172729.1">
    <property type="nucleotide sequence ID" value="XM_009174465.1"/>
</dbReference>
<reference evidence="1 2" key="1">
    <citation type="submission" date="2013-11" db="EMBL/GenBank/DDBJ databases">
        <title>Opisthorchis viverrini - life in the bile duct.</title>
        <authorList>
            <person name="Young N.D."/>
            <person name="Nagarajan N."/>
            <person name="Lin S.J."/>
            <person name="Korhonen P.K."/>
            <person name="Jex A.R."/>
            <person name="Hall R.S."/>
            <person name="Safavi-Hemami H."/>
            <person name="Kaewkong W."/>
            <person name="Bertrand D."/>
            <person name="Gao S."/>
            <person name="Seet Q."/>
            <person name="Wongkham S."/>
            <person name="Teh B.T."/>
            <person name="Wongkham C."/>
            <person name="Intapan P.M."/>
            <person name="Maleewong W."/>
            <person name="Yang X."/>
            <person name="Hu M."/>
            <person name="Wang Z."/>
            <person name="Hofmann A."/>
            <person name="Sternberg P.W."/>
            <person name="Tan P."/>
            <person name="Wang J."/>
            <person name="Gasser R.B."/>
        </authorList>
    </citation>
    <scope>NUCLEOTIDE SEQUENCE [LARGE SCALE GENOMIC DNA]</scope>
</reference>
<sequence length="178" mass="19343">MTYALYVDLEASHTSSVMAFRHGWAVFVHISRDADAMTHGIYGVGVALSPKAEGTLLDWITANNRLCALQVDAKSSNKPLLAGTRLTHNYVRPNLSSALYISQSPVKLHHCQPQRLLSQAANDTPVARKYARGTSHATIIDSLFDSLRQADCDTVDANDLLDLGGVFQFPSPLCSNCA</sequence>
<protein>
    <submittedName>
        <fullName evidence="1">Uncharacterized protein</fullName>
    </submittedName>
</protein>
<keyword evidence="2" id="KW-1185">Reference proteome</keyword>
<dbReference type="GeneID" id="20322789"/>
<accession>A0A074Z8I8</accession>
<dbReference type="CTD" id="20322789"/>
<gene>
    <name evidence="1" type="ORF">T265_08610</name>
</gene>
<dbReference type="STRING" id="6198.A0A074Z8I8"/>
<dbReference type="AlphaFoldDB" id="A0A074Z8I8"/>
<organism evidence="1 2">
    <name type="scientific">Opisthorchis viverrini</name>
    <name type="common">Southeast Asian liver fluke</name>
    <dbReference type="NCBI Taxonomy" id="6198"/>
    <lineage>
        <taxon>Eukaryota</taxon>
        <taxon>Metazoa</taxon>
        <taxon>Spiralia</taxon>
        <taxon>Lophotrochozoa</taxon>
        <taxon>Platyhelminthes</taxon>
        <taxon>Trematoda</taxon>
        <taxon>Digenea</taxon>
        <taxon>Opisthorchiida</taxon>
        <taxon>Opisthorchiata</taxon>
        <taxon>Opisthorchiidae</taxon>
        <taxon>Opisthorchis</taxon>
    </lineage>
</organism>